<feature type="region of interest" description="Disordered" evidence="1">
    <location>
        <begin position="21"/>
        <end position="47"/>
    </location>
</feature>
<dbReference type="EMBL" id="BGPR01273148">
    <property type="protein sequence ID" value="GBN03915.1"/>
    <property type="molecule type" value="Genomic_DNA"/>
</dbReference>
<dbReference type="Proteomes" id="UP000499080">
    <property type="component" value="Unassembled WGS sequence"/>
</dbReference>
<name>A0A4Y2KNJ7_ARAVE</name>
<feature type="non-terminal residue" evidence="2">
    <location>
        <position position="47"/>
    </location>
</feature>
<accession>A0A4Y2KNJ7</accession>
<gene>
    <name evidence="2" type="ORF">AVEN_198305_1</name>
</gene>
<proteinExistence type="predicted"/>
<evidence type="ECO:0000256" key="1">
    <source>
        <dbReference type="SAM" id="MobiDB-lite"/>
    </source>
</evidence>
<protein>
    <submittedName>
        <fullName evidence="2">Uncharacterized protein</fullName>
    </submittedName>
</protein>
<evidence type="ECO:0000313" key="2">
    <source>
        <dbReference type="EMBL" id="GBN03915.1"/>
    </source>
</evidence>
<reference evidence="2 3" key="1">
    <citation type="journal article" date="2019" name="Sci. Rep.">
        <title>Orb-weaving spider Araneus ventricosus genome elucidates the spidroin gene catalogue.</title>
        <authorList>
            <person name="Kono N."/>
            <person name="Nakamura H."/>
            <person name="Ohtoshi R."/>
            <person name="Moran D.A.P."/>
            <person name="Shinohara A."/>
            <person name="Yoshida Y."/>
            <person name="Fujiwara M."/>
            <person name="Mori M."/>
            <person name="Tomita M."/>
            <person name="Arakawa K."/>
        </authorList>
    </citation>
    <scope>NUCLEOTIDE SEQUENCE [LARGE SCALE GENOMIC DNA]</scope>
</reference>
<evidence type="ECO:0000313" key="3">
    <source>
        <dbReference type="Proteomes" id="UP000499080"/>
    </source>
</evidence>
<comment type="caution">
    <text evidence="2">The sequence shown here is derived from an EMBL/GenBank/DDBJ whole genome shotgun (WGS) entry which is preliminary data.</text>
</comment>
<organism evidence="2 3">
    <name type="scientific">Araneus ventricosus</name>
    <name type="common">Orbweaver spider</name>
    <name type="synonym">Epeira ventricosa</name>
    <dbReference type="NCBI Taxonomy" id="182803"/>
    <lineage>
        <taxon>Eukaryota</taxon>
        <taxon>Metazoa</taxon>
        <taxon>Ecdysozoa</taxon>
        <taxon>Arthropoda</taxon>
        <taxon>Chelicerata</taxon>
        <taxon>Arachnida</taxon>
        <taxon>Araneae</taxon>
        <taxon>Araneomorphae</taxon>
        <taxon>Entelegynae</taxon>
        <taxon>Araneoidea</taxon>
        <taxon>Araneidae</taxon>
        <taxon>Araneus</taxon>
    </lineage>
</organism>
<keyword evidence="3" id="KW-1185">Reference proteome</keyword>
<sequence>MILGLMAIGEYVLSDKTLLDNGQRSRCPSADEVPKPHASRSGVVSGQ</sequence>
<dbReference type="AlphaFoldDB" id="A0A4Y2KNJ7"/>